<accession>A0A0S7WRJ5</accession>
<reference evidence="9 10" key="1">
    <citation type="journal article" date="2015" name="Microbiome">
        <title>Genomic resolution of linkages in carbon, nitrogen, and sulfur cycling among widespread estuary sediment bacteria.</title>
        <authorList>
            <person name="Baker B.J."/>
            <person name="Lazar C.S."/>
            <person name="Teske A.P."/>
            <person name="Dick G.J."/>
        </authorList>
    </citation>
    <scope>NUCLEOTIDE SEQUENCE [LARGE SCALE GENOMIC DNA]</scope>
    <source>
        <strain evidence="9">DG_24</strain>
    </source>
</reference>
<dbReference type="SMART" id="SM00382">
    <property type="entry name" value="AAA"/>
    <property type="match status" value="1"/>
</dbReference>
<evidence type="ECO:0000256" key="5">
    <source>
        <dbReference type="ARBA" id="ARBA00023163"/>
    </source>
</evidence>
<dbReference type="Pfam" id="PF02954">
    <property type="entry name" value="HTH_8"/>
    <property type="match status" value="1"/>
</dbReference>
<organism evidence="9 10">
    <name type="scientific">candidate division TA06 bacterium DG_24</name>
    <dbReference type="NCBI Taxonomy" id="1703770"/>
    <lineage>
        <taxon>Bacteria</taxon>
        <taxon>Bacteria division TA06</taxon>
    </lineage>
</organism>
<dbReference type="STRING" id="1703770.AMJ39_06965"/>
<evidence type="ECO:0000259" key="6">
    <source>
        <dbReference type="PROSITE" id="PS50045"/>
    </source>
</evidence>
<dbReference type="InterPro" id="IPR002078">
    <property type="entry name" value="Sigma_54_int"/>
</dbReference>
<dbReference type="Gene3D" id="3.30.450.20">
    <property type="entry name" value="PAS domain"/>
    <property type="match status" value="1"/>
</dbReference>
<dbReference type="GO" id="GO:0006355">
    <property type="term" value="P:regulation of DNA-templated transcription"/>
    <property type="evidence" value="ECO:0007669"/>
    <property type="project" value="InterPro"/>
</dbReference>
<dbReference type="CDD" id="cd00009">
    <property type="entry name" value="AAA"/>
    <property type="match status" value="1"/>
</dbReference>
<dbReference type="PRINTS" id="PR01590">
    <property type="entry name" value="HTHFIS"/>
</dbReference>
<evidence type="ECO:0000313" key="9">
    <source>
        <dbReference type="EMBL" id="KPJ52763.1"/>
    </source>
</evidence>
<name>A0A0S7WRJ5_UNCT6</name>
<keyword evidence="4" id="KW-0238">DNA-binding</keyword>
<dbReference type="Pfam" id="PF25601">
    <property type="entry name" value="AAA_lid_14"/>
    <property type="match status" value="1"/>
</dbReference>
<dbReference type="SUPFAM" id="SSF52540">
    <property type="entry name" value="P-loop containing nucleoside triphosphate hydrolases"/>
    <property type="match status" value="1"/>
</dbReference>
<proteinExistence type="predicted"/>
<evidence type="ECO:0000256" key="2">
    <source>
        <dbReference type="ARBA" id="ARBA00022840"/>
    </source>
</evidence>
<dbReference type="PROSITE" id="PS50045">
    <property type="entry name" value="SIGMA54_INTERACT_4"/>
    <property type="match status" value="1"/>
</dbReference>
<dbReference type="InterPro" id="IPR000700">
    <property type="entry name" value="PAS-assoc_C"/>
</dbReference>
<dbReference type="EMBL" id="LIZS01000043">
    <property type="protein sequence ID" value="KPJ52763.1"/>
    <property type="molecule type" value="Genomic_DNA"/>
</dbReference>
<dbReference type="Gene3D" id="1.10.10.60">
    <property type="entry name" value="Homeodomain-like"/>
    <property type="match status" value="1"/>
</dbReference>
<dbReference type="InterPro" id="IPR025944">
    <property type="entry name" value="Sigma_54_int_dom_CS"/>
</dbReference>
<dbReference type="InterPro" id="IPR002197">
    <property type="entry name" value="HTH_Fis"/>
</dbReference>
<dbReference type="GO" id="GO:0043565">
    <property type="term" value="F:sequence-specific DNA binding"/>
    <property type="evidence" value="ECO:0007669"/>
    <property type="project" value="InterPro"/>
</dbReference>
<feature type="domain" description="PAC" evidence="8">
    <location>
        <begin position="75"/>
        <end position="127"/>
    </location>
</feature>
<dbReference type="Gene3D" id="1.10.8.60">
    <property type="match status" value="1"/>
</dbReference>
<dbReference type="InterPro" id="IPR000014">
    <property type="entry name" value="PAS"/>
</dbReference>
<keyword evidence="1" id="KW-0547">Nucleotide-binding</keyword>
<comment type="caution">
    <text evidence="9">The sequence shown here is derived from an EMBL/GenBank/DDBJ whole genome shotgun (WGS) entry which is preliminary data.</text>
</comment>
<evidence type="ECO:0000256" key="4">
    <source>
        <dbReference type="ARBA" id="ARBA00023125"/>
    </source>
</evidence>
<evidence type="ECO:0000256" key="1">
    <source>
        <dbReference type="ARBA" id="ARBA00022741"/>
    </source>
</evidence>
<dbReference type="SUPFAM" id="SSF46689">
    <property type="entry name" value="Homeodomain-like"/>
    <property type="match status" value="1"/>
</dbReference>
<dbReference type="PROSITE" id="PS50112">
    <property type="entry name" value="PAS"/>
    <property type="match status" value="1"/>
</dbReference>
<dbReference type="GO" id="GO:0005524">
    <property type="term" value="F:ATP binding"/>
    <property type="evidence" value="ECO:0007669"/>
    <property type="project" value="UniProtKB-KW"/>
</dbReference>
<protein>
    <submittedName>
        <fullName evidence="9">Fis family transcriptional regulator</fullName>
    </submittedName>
</protein>
<keyword evidence="3" id="KW-0805">Transcription regulation</keyword>
<dbReference type="Pfam" id="PF00158">
    <property type="entry name" value="Sigma54_activat"/>
    <property type="match status" value="1"/>
</dbReference>
<dbReference type="NCBIfam" id="TIGR00229">
    <property type="entry name" value="sensory_box"/>
    <property type="match status" value="1"/>
</dbReference>
<keyword evidence="2" id="KW-0067">ATP-binding</keyword>
<dbReference type="CDD" id="cd00130">
    <property type="entry name" value="PAS"/>
    <property type="match status" value="1"/>
</dbReference>
<evidence type="ECO:0000256" key="3">
    <source>
        <dbReference type="ARBA" id="ARBA00023015"/>
    </source>
</evidence>
<dbReference type="Proteomes" id="UP000052008">
    <property type="component" value="Unassembled WGS sequence"/>
</dbReference>
<dbReference type="InterPro" id="IPR027417">
    <property type="entry name" value="P-loop_NTPase"/>
</dbReference>
<dbReference type="PROSITE" id="PS50113">
    <property type="entry name" value="PAC"/>
    <property type="match status" value="1"/>
</dbReference>
<dbReference type="FunFam" id="3.40.50.300:FF:000006">
    <property type="entry name" value="DNA-binding transcriptional regulator NtrC"/>
    <property type="match status" value="1"/>
</dbReference>
<sequence>MRPDPVETILDSIADGVFTVDRDWRVTFFNRAAERITGVAKEEAIDQPCFDVFRASICQTSCALKRTLETGKEVIDLAVDILDADGRRVPISVSTAALRGPEGKIIGGVETFRDLSAVEELRKELEDKYSFEDIISKNHAILKIFDILPDIAESESTVLIQGPSGSGKELFARAIHHLGPRGKGPYVVVSCGAIPDTLLESELFGYVRGAFTHATRDKPGRFALAEGGTLFLDEIGDVSPAVQVKLLRVLEEKEYEPLGSTATRKADVRIVAASNRDLRQMVDAGQFREDLYYRLNVVKIELPPLRQRREDIPLLVAHFIHSFNLKMGKSISGVSSEVMDLFMKHDFPGNVRELENALEHGCVVCRGTQIEREHLPREMAGQAEERGGAPGAPPFEKAEAQVIIDALRRHGGHRGRAAAELGIHTTTLWRKMKRLGITTW</sequence>
<dbReference type="Gene3D" id="3.40.50.300">
    <property type="entry name" value="P-loop containing nucleotide triphosphate hydrolases"/>
    <property type="match status" value="1"/>
</dbReference>
<dbReference type="PROSITE" id="PS00676">
    <property type="entry name" value="SIGMA54_INTERACT_2"/>
    <property type="match status" value="1"/>
</dbReference>
<dbReference type="PROSITE" id="PS00688">
    <property type="entry name" value="SIGMA54_INTERACT_3"/>
    <property type="match status" value="1"/>
</dbReference>
<keyword evidence="5" id="KW-0804">Transcription</keyword>
<dbReference type="AlphaFoldDB" id="A0A0S7WRJ5"/>
<dbReference type="InterPro" id="IPR003593">
    <property type="entry name" value="AAA+_ATPase"/>
</dbReference>
<feature type="domain" description="PAS" evidence="7">
    <location>
        <begin position="2"/>
        <end position="47"/>
    </location>
</feature>
<dbReference type="Pfam" id="PF08448">
    <property type="entry name" value="PAS_4"/>
    <property type="match status" value="1"/>
</dbReference>
<dbReference type="SMART" id="SM00091">
    <property type="entry name" value="PAS"/>
    <property type="match status" value="1"/>
</dbReference>
<dbReference type="InterPro" id="IPR025943">
    <property type="entry name" value="Sigma_54_int_dom_ATP-bd_2"/>
</dbReference>
<dbReference type="InterPro" id="IPR013656">
    <property type="entry name" value="PAS_4"/>
</dbReference>
<evidence type="ECO:0000313" key="10">
    <source>
        <dbReference type="Proteomes" id="UP000052008"/>
    </source>
</evidence>
<dbReference type="PANTHER" id="PTHR32071">
    <property type="entry name" value="TRANSCRIPTIONAL REGULATORY PROTEIN"/>
    <property type="match status" value="1"/>
</dbReference>
<dbReference type="InterPro" id="IPR035965">
    <property type="entry name" value="PAS-like_dom_sf"/>
</dbReference>
<dbReference type="InterPro" id="IPR058031">
    <property type="entry name" value="AAA_lid_NorR"/>
</dbReference>
<evidence type="ECO:0000259" key="7">
    <source>
        <dbReference type="PROSITE" id="PS50112"/>
    </source>
</evidence>
<gene>
    <name evidence="9" type="ORF">AMJ39_06965</name>
</gene>
<evidence type="ECO:0000259" key="8">
    <source>
        <dbReference type="PROSITE" id="PS50113"/>
    </source>
</evidence>
<feature type="domain" description="Sigma-54 factor interaction" evidence="6">
    <location>
        <begin position="134"/>
        <end position="363"/>
    </location>
</feature>
<dbReference type="SUPFAM" id="SSF55785">
    <property type="entry name" value="PYP-like sensor domain (PAS domain)"/>
    <property type="match status" value="1"/>
</dbReference>
<dbReference type="InterPro" id="IPR009057">
    <property type="entry name" value="Homeodomain-like_sf"/>
</dbReference>